<dbReference type="OrthoDB" id="190848at2"/>
<dbReference type="Pfam" id="PF11185">
    <property type="entry name" value="DUF2971"/>
    <property type="match status" value="1"/>
</dbReference>
<gene>
    <name evidence="1" type="ORF">D2V05_06035</name>
    <name evidence="2" type="ORF">FQ017_05995</name>
</gene>
<reference evidence="2 4" key="2">
    <citation type="submission" date="2019-07" db="EMBL/GenBank/DDBJ databases">
        <title>Draft genome of two Muricauda strains isolated from deep sea.</title>
        <authorList>
            <person name="Sun C."/>
        </authorList>
    </citation>
    <scope>NUCLEOTIDE SEQUENCE [LARGE SCALE GENOMIC DNA]</scope>
    <source>
        <strain evidence="2 4">72</strain>
    </source>
</reference>
<evidence type="ECO:0000313" key="2">
    <source>
        <dbReference type="EMBL" id="TXJ98002.1"/>
    </source>
</evidence>
<sequence length="468" mass="55931">MYRFRTIECLLDKYNELENQEIYFASPEELNDPMEGLRDVFWKGDRIVWKNLIINYLKSLERVFVLTILLNDSKSITDDDLVVSSGLLRYASPQRKFLVKEIIDQTFKTKFIRELPIRLSKRRTPIRRSELLSYLQTIHPFFLNSISEIYYKHKLTYKLQYHQDLGQFESVIEKSGFLHELFNKLEEENNKGQSDIFFNTIGLYIQSNKLHIEFKHWEGESKSNAFYLVSEFPNRFVTKLENDIYPDWYSASFLESNENSAVWGHYGDNHKGVCLKFKPILNEGKLALNLNTEYGYGSGPIIGMRPHTFRKIEYHNKHVEIDFFRSMGRLPKIELDKLWYEDPDGNKSVCASHFDSPEKEEEWQEEYWKNFNDSLKIKLREWSYENEYRLVVHGDFIDYSTKDSRKLRYDFKDLESITFGIKTPNSAKLQIMKIIDKKCKENSRKEFDFYQAYYSKDKGQIESFKMTF</sequence>
<protein>
    <submittedName>
        <fullName evidence="1">DUF2971 domain-containing protein</fullName>
    </submittedName>
</protein>
<evidence type="ECO:0000313" key="1">
    <source>
        <dbReference type="EMBL" id="RIV45660.1"/>
    </source>
</evidence>
<dbReference type="Proteomes" id="UP000321621">
    <property type="component" value="Unassembled WGS sequence"/>
</dbReference>
<keyword evidence="4" id="KW-1185">Reference proteome</keyword>
<dbReference type="RefSeq" id="WP_119646710.1">
    <property type="nucleotide sequence ID" value="NZ_QXFI01000015.1"/>
</dbReference>
<dbReference type="InterPro" id="IPR021352">
    <property type="entry name" value="DUF2971"/>
</dbReference>
<accession>A0A3A1NM70</accession>
<evidence type="ECO:0000313" key="4">
    <source>
        <dbReference type="Proteomes" id="UP000321621"/>
    </source>
</evidence>
<comment type="caution">
    <text evidence="1">The sequence shown here is derived from an EMBL/GenBank/DDBJ whole genome shotgun (WGS) entry which is preliminary data.</text>
</comment>
<dbReference type="EMBL" id="VNWK01000015">
    <property type="protein sequence ID" value="TXJ98002.1"/>
    <property type="molecule type" value="Genomic_DNA"/>
</dbReference>
<dbReference type="AlphaFoldDB" id="A0A3A1NM70"/>
<dbReference type="EMBL" id="QXFI01000015">
    <property type="protein sequence ID" value="RIV45660.1"/>
    <property type="molecule type" value="Genomic_DNA"/>
</dbReference>
<evidence type="ECO:0000313" key="3">
    <source>
        <dbReference type="Proteomes" id="UP000266691"/>
    </source>
</evidence>
<reference evidence="1 3" key="1">
    <citation type="submission" date="2018-08" db="EMBL/GenBank/DDBJ databases">
        <title>Proposal of Muricauda 72 sp.nov. and Muricauda NH166 sp.nov., isolated from seawater.</title>
        <authorList>
            <person name="Cheng H."/>
            <person name="Wu Y.-H."/>
            <person name="Guo L.-L."/>
            <person name="Xu X.-W."/>
        </authorList>
    </citation>
    <scope>NUCLEOTIDE SEQUENCE [LARGE SCALE GENOMIC DNA]</scope>
    <source>
        <strain evidence="1 3">72</strain>
    </source>
</reference>
<organism evidence="1 3">
    <name type="scientific">Flagellimonas pelagia</name>
    <dbReference type="NCBI Taxonomy" id="2306998"/>
    <lineage>
        <taxon>Bacteria</taxon>
        <taxon>Pseudomonadati</taxon>
        <taxon>Bacteroidota</taxon>
        <taxon>Flavobacteriia</taxon>
        <taxon>Flavobacteriales</taxon>
        <taxon>Flavobacteriaceae</taxon>
        <taxon>Flagellimonas</taxon>
    </lineage>
</organism>
<dbReference type="Proteomes" id="UP000266691">
    <property type="component" value="Unassembled WGS sequence"/>
</dbReference>
<name>A0A3A1NM70_9FLAO</name>
<proteinExistence type="predicted"/>